<evidence type="ECO:0000256" key="2">
    <source>
        <dbReference type="SAM" id="Phobius"/>
    </source>
</evidence>
<gene>
    <name evidence="3" type="ORF">GCM10009564_42090</name>
</gene>
<dbReference type="Gene3D" id="3.30.530.20">
    <property type="match status" value="1"/>
</dbReference>
<feature type="region of interest" description="Disordered" evidence="1">
    <location>
        <begin position="137"/>
        <end position="171"/>
    </location>
</feature>
<keyword evidence="2" id="KW-1133">Transmembrane helix</keyword>
<dbReference type="InterPro" id="IPR023393">
    <property type="entry name" value="START-like_dom_sf"/>
</dbReference>
<name>A0ABN1T3N3_9ACTN</name>
<dbReference type="Pfam" id="PF06240">
    <property type="entry name" value="COXG"/>
    <property type="match status" value="1"/>
</dbReference>
<feature type="compositionally biased region" description="Acidic residues" evidence="1">
    <location>
        <begin position="248"/>
        <end position="262"/>
    </location>
</feature>
<evidence type="ECO:0000313" key="3">
    <source>
        <dbReference type="EMBL" id="GAA1013908.1"/>
    </source>
</evidence>
<dbReference type="InterPro" id="IPR010419">
    <property type="entry name" value="CO_DH_gsu"/>
</dbReference>
<feature type="region of interest" description="Disordered" evidence="1">
    <location>
        <begin position="184"/>
        <end position="319"/>
    </location>
</feature>
<comment type="caution">
    <text evidence="3">The sequence shown here is derived from an EMBL/GenBank/DDBJ whole genome shotgun (WGS) entry which is preliminary data.</text>
</comment>
<feature type="compositionally biased region" description="Low complexity" evidence="1">
    <location>
        <begin position="146"/>
        <end position="171"/>
    </location>
</feature>
<reference evidence="3 4" key="1">
    <citation type="journal article" date="2019" name="Int. J. Syst. Evol. Microbiol.">
        <title>The Global Catalogue of Microorganisms (GCM) 10K type strain sequencing project: providing services to taxonomists for standard genome sequencing and annotation.</title>
        <authorList>
            <consortium name="The Broad Institute Genomics Platform"/>
            <consortium name="The Broad Institute Genome Sequencing Center for Infectious Disease"/>
            <person name="Wu L."/>
            <person name="Ma J."/>
        </authorList>
    </citation>
    <scope>NUCLEOTIDE SEQUENCE [LARGE SCALE GENOMIC DNA]</scope>
    <source>
        <strain evidence="3 4">JCM 11269</strain>
    </source>
</reference>
<keyword evidence="2" id="KW-0472">Membrane</keyword>
<dbReference type="PANTHER" id="PTHR38588">
    <property type="entry name" value="BLL0334 PROTEIN"/>
    <property type="match status" value="1"/>
</dbReference>
<keyword evidence="2" id="KW-0812">Transmembrane</keyword>
<feature type="transmembrane region" description="Helical" evidence="2">
    <location>
        <begin position="331"/>
        <end position="350"/>
    </location>
</feature>
<dbReference type="SUPFAM" id="SSF55961">
    <property type="entry name" value="Bet v1-like"/>
    <property type="match status" value="1"/>
</dbReference>
<sequence>MEHEVFVPVPARRLRAALADSARVARAVPGLQRDADGDPVTGRLKVRIGSHSITYRGTLRVSARDDGSYAVEGEGTESRGTGSVKLALTLGLRDTDDGSALTFDGSASADGRVTELPPEAVRTAVIRLLNRFAENLAAESGRPEQPELASEPAEPSKAAAAPDAPEESGPAALESLATGDFAPLGAGEFEAAPDADDAPAPPPARPAEAARAAENTEDDGNGGAPETPSPGRASVFDIEVPPSALDPLADEDDEDDGADAEDGGSGGNREGGVPPVGRDFAESPEPPAEAAHARRTMIGRSTEEVDHAPPRGRYAPVPAPLTVSTRPPLRWAAPAAALVVASAIVVGRVLRRRR</sequence>
<organism evidence="3 4">
    <name type="scientific">Streptomyces thermogriseus</name>
    <dbReference type="NCBI Taxonomy" id="75292"/>
    <lineage>
        <taxon>Bacteria</taxon>
        <taxon>Bacillati</taxon>
        <taxon>Actinomycetota</taxon>
        <taxon>Actinomycetes</taxon>
        <taxon>Kitasatosporales</taxon>
        <taxon>Streptomycetaceae</taxon>
        <taxon>Streptomyces</taxon>
    </lineage>
</organism>
<proteinExistence type="predicted"/>
<protein>
    <submittedName>
        <fullName evidence="3">SRPBCC domain-containing protein</fullName>
    </submittedName>
</protein>
<keyword evidence="4" id="KW-1185">Reference proteome</keyword>
<dbReference type="Proteomes" id="UP001501072">
    <property type="component" value="Unassembled WGS sequence"/>
</dbReference>
<evidence type="ECO:0000313" key="4">
    <source>
        <dbReference type="Proteomes" id="UP001501072"/>
    </source>
</evidence>
<evidence type="ECO:0000256" key="1">
    <source>
        <dbReference type="SAM" id="MobiDB-lite"/>
    </source>
</evidence>
<dbReference type="PANTHER" id="PTHR38588:SF1">
    <property type="entry name" value="BLL0334 PROTEIN"/>
    <property type="match status" value="1"/>
</dbReference>
<dbReference type="RefSeq" id="WP_067397206.1">
    <property type="nucleotide sequence ID" value="NZ_BAAAHU010000049.1"/>
</dbReference>
<dbReference type="EMBL" id="BAAAHU010000049">
    <property type="protein sequence ID" value="GAA1013908.1"/>
    <property type="molecule type" value="Genomic_DNA"/>
</dbReference>
<accession>A0ABN1T3N3</accession>